<dbReference type="InterPro" id="IPR024654">
    <property type="entry name" value="Calcineurin-like_PHP_lpxH"/>
</dbReference>
<keyword evidence="2" id="KW-0479">Metal-binding</keyword>
<comment type="similarity">
    <text evidence="1 2">Belongs to the metallophosphoesterase superfamily. YfcE family.</text>
</comment>
<dbReference type="InterPro" id="IPR000979">
    <property type="entry name" value="Phosphodiesterase_MJ0936/Vps29"/>
</dbReference>
<evidence type="ECO:0000259" key="3">
    <source>
        <dbReference type="Pfam" id="PF12850"/>
    </source>
</evidence>
<evidence type="ECO:0000256" key="2">
    <source>
        <dbReference type="RuleBase" id="RU362039"/>
    </source>
</evidence>
<evidence type="ECO:0000313" key="4">
    <source>
        <dbReference type="EMBL" id="MFD0869099.1"/>
    </source>
</evidence>
<dbReference type="PANTHER" id="PTHR11124">
    <property type="entry name" value="VACUOLAR SORTING PROTEIN VPS29"/>
    <property type="match status" value="1"/>
</dbReference>
<dbReference type="SUPFAM" id="SSF56300">
    <property type="entry name" value="Metallo-dependent phosphatases"/>
    <property type="match status" value="1"/>
</dbReference>
<comment type="cofactor">
    <cofactor evidence="2">
        <name>a divalent metal cation</name>
        <dbReference type="ChEBI" id="CHEBI:60240"/>
    </cofactor>
</comment>
<dbReference type="Proteomes" id="UP001597120">
    <property type="component" value="Unassembled WGS sequence"/>
</dbReference>
<dbReference type="NCBIfam" id="TIGR00040">
    <property type="entry name" value="yfcE"/>
    <property type="match status" value="1"/>
</dbReference>
<dbReference type="EMBL" id="JBHTIU010000027">
    <property type="protein sequence ID" value="MFD0869099.1"/>
    <property type="molecule type" value="Genomic_DNA"/>
</dbReference>
<accession>A0ABW3D961</accession>
<comment type="caution">
    <text evidence="4">The sequence shown here is derived from an EMBL/GenBank/DDBJ whole genome shotgun (WGS) entry which is preliminary data.</text>
</comment>
<name>A0ABW3D961_9BACL</name>
<dbReference type="InterPro" id="IPR029052">
    <property type="entry name" value="Metallo-depent_PP-like"/>
</dbReference>
<sequence length="165" mass="18407">MKVGVISDTHMPRFAKQLPKAVREGLEGVDLILHAGDWQSMWVYDELSLIAPVEGVAGNTDGWDIYDRFGRRKVIQLGGFKIGLVHGDGVGKTTEIRAFEAFKEDAVDAVIFGHSHVPLNMRHEGVLLFNPGSPTDKRRQPLYSFGLMTLGEEIKAEHVFFESKD</sequence>
<evidence type="ECO:0000313" key="5">
    <source>
        <dbReference type="Proteomes" id="UP001597120"/>
    </source>
</evidence>
<dbReference type="RefSeq" id="WP_379287298.1">
    <property type="nucleotide sequence ID" value="NZ_JBHTIU010000027.1"/>
</dbReference>
<protein>
    <recommendedName>
        <fullName evidence="2">Phosphoesterase</fullName>
        <ecNumber evidence="2">3.1.4.-</ecNumber>
    </recommendedName>
</protein>
<feature type="domain" description="Calcineurin-like phosphoesterase" evidence="3">
    <location>
        <begin position="1"/>
        <end position="150"/>
    </location>
</feature>
<keyword evidence="5" id="KW-1185">Reference proteome</keyword>
<evidence type="ECO:0000256" key="1">
    <source>
        <dbReference type="ARBA" id="ARBA00008950"/>
    </source>
</evidence>
<proteinExistence type="inferred from homology"/>
<organism evidence="4 5">
    <name type="scientific">Paenibacillus residui</name>
    <dbReference type="NCBI Taxonomy" id="629724"/>
    <lineage>
        <taxon>Bacteria</taxon>
        <taxon>Bacillati</taxon>
        <taxon>Bacillota</taxon>
        <taxon>Bacilli</taxon>
        <taxon>Bacillales</taxon>
        <taxon>Paenibacillaceae</taxon>
        <taxon>Paenibacillus</taxon>
    </lineage>
</organism>
<dbReference type="EC" id="3.1.4.-" evidence="2"/>
<dbReference type="Gene3D" id="3.60.21.10">
    <property type="match status" value="1"/>
</dbReference>
<dbReference type="Pfam" id="PF12850">
    <property type="entry name" value="Metallophos_2"/>
    <property type="match status" value="1"/>
</dbReference>
<gene>
    <name evidence="4" type="ORF">ACFQ03_08045</name>
</gene>
<reference evidence="5" key="1">
    <citation type="journal article" date="2019" name="Int. J. Syst. Evol. Microbiol.">
        <title>The Global Catalogue of Microorganisms (GCM) 10K type strain sequencing project: providing services to taxonomists for standard genome sequencing and annotation.</title>
        <authorList>
            <consortium name="The Broad Institute Genomics Platform"/>
            <consortium name="The Broad Institute Genome Sequencing Center for Infectious Disease"/>
            <person name="Wu L."/>
            <person name="Ma J."/>
        </authorList>
    </citation>
    <scope>NUCLEOTIDE SEQUENCE [LARGE SCALE GENOMIC DNA]</scope>
    <source>
        <strain evidence="5">CCUG 57263</strain>
    </source>
</reference>